<protein>
    <submittedName>
        <fullName evidence="3">Uncharacterized protein</fullName>
    </submittedName>
</protein>
<dbReference type="RefSeq" id="WP_078687310.1">
    <property type="nucleotide sequence ID" value="NZ_FNWT01000003.1"/>
</dbReference>
<feature type="region of interest" description="Disordered" evidence="1">
    <location>
        <begin position="122"/>
        <end position="155"/>
    </location>
</feature>
<sequence>MNSYDNLGELFDGRDDNSSSLSDALSSMLGKDLRTHMSANQKAAATWYGANGDVEREHTTGVFLKKPRVRGAAPILGVYVDSHSRMTDFTVNREIYLSRMYAAGLELSGIEFILNKRKPAEAKSSLGRETSPSARKVAPLPELSDEEKETIEEECSVLEEPLRSKVARAMEFSLRREKSKKSQNGEKGEI</sequence>
<evidence type="ECO:0000313" key="3">
    <source>
        <dbReference type="EMBL" id="SER53787.1"/>
    </source>
</evidence>
<dbReference type="EMBL" id="FOGP01000004">
    <property type="protein sequence ID" value="SER53787.1"/>
    <property type="molecule type" value="Genomic_DNA"/>
</dbReference>
<evidence type="ECO:0000256" key="1">
    <source>
        <dbReference type="SAM" id="MobiDB-lite"/>
    </source>
</evidence>
<name>A0A1H9PZY7_9ACTN</name>
<dbReference type="Proteomes" id="UP000199128">
    <property type="component" value="Unassembled WGS sequence"/>
</dbReference>
<gene>
    <name evidence="3" type="ORF">SAMN05216446_1222</name>
    <name evidence="2" type="ORF">SAMN05216447_10399</name>
</gene>
<dbReference type="Proteomes" id="UP000199135">
    <property type="component" value="Unassembled WGS sequence"/>
</dbReference>
<feature type="compositionally biased region" description="Acidic residues" evidence="1">
    <location>
        <begin position="143"/>
        <end position="155"/>
    </location>
</feature>
<evidence type="ECO:0000313" key="4">
    <source>
        <dbReference type="Proteomes" id="UP000199128"/>
    </source>
</evidence>
<keyword evidence="5" id="KW-1185">Reference proteome</keyword>
<proteinExistence type="predicted"/>
<accession>A0A1H9PZY7</accession>
<evidence type="ECO:0000313" key="2">
    <source>
        <dbReference type="EMBL" id="SEH48050.1"/>
    </source>
</evidence>
<reference evidence="4 5" key="2">
    <citation type="submission" date="2016-10" db="EMBL/GenBank/DDBJ databases">
        <authorList>
            <person name="Varghese N."/>
            <person name="Submissions S."/>
        </authorList>
    </citation>
    <scope>NUCLEOTIDE SEQUENCE [LARGE SCALE GENOMIC DNA]</scope>
    <source>
        <strain evidence="4">KHGC19</strain>
        <strain evidence="2 5">WCP15</strain>
    </source>
</reference>
<organism evidence="3 4">
    <name type="scientific">Parafannyhessea umbonata</name>
    <dbReference type="NCBI Taxonomy" id="604330"/>
    <lineage>
        <taxon>Bacteria</taxon>
        <taxon>Bacillati</taxon>
        <taxon>Actinomycetota</taxon>
        <taxon>Coriobacteriia</taxon>
        <taxon>Coriobacteriales</taxon>
        <taxon>Atopobiaceae</taxon>
        <taxon>Parafannyhessea</taxon>
    </lineage>
</organism>
<reference evidence="3" key="1">
    <citation type="submission" date="2016-10" db="EMBL/GenBank/DDBJ databases">
        <authorList>
            <person name="de Groot N.N."/>
        </authorList>
    </citation>
    <scope>NUCLEOTIDE SEQUENCE [LARGE SCALE GENOMIC DNA]</scope>
    <source>
        <strain evidence="3">KHGC19</strain>
    </source>
</reference>
<dbReference type="AlphaFoldDB" id="A0A1H9PZY7"/>
<dbReference type="EMBL" id="FNWT01000003">
    <property type="protein sequence ID" value="SEH48050.1"/>
    <property type="molecule type" value="Genomic_DNA"/>
</dbReference>
<evidence type="ECO:0000313" key="5">
    <source>
        <dbReference type="Proteomes" id="UP000199135"/>
    </source>
</evidence>